<dbReference type="InterPro" id="IPR023408">
    <property type="entry name" value="MscS_beta-dom_sf"/>
</dbReference>
<evidence type="ECO:0000256" key="1">
    <source>
        <dbReference type="ARBA" id="ARBA00004141"/>
    </source>
</evidence>
<dbReference type="Pfam" id="PF00924">
    <property type="entry name" value="MS_channel_2nd"/>
    <property type="match status" value="1"/>
</dbReference>
<proteinExistence type="inferred from homology"/>
<feature type="chain" id="PRO_5019501278" evidence="7">
    <location>
        <begin position="17"/>
        <end position="330"/>
    </location>
</feature>
<comment type="subcellular location">
    <subcellularLocation>
        <location evidence="1">Membrane</location>
        <topology evidence="1">Multi-pass membrane protein</topology>
    </subcellularLocation>
</comment>
<evidence type="ECO:0000256" key="2">
    <source>
        <dbReference type="ARBA" id="ARBA00008017"/>
    </source>
</evidence>
<feature type="domain" description="Mechanosensitive ion channel MscS" evidence="8">
    <location>
        <begin position="165"/>
        <end position="231"/>
    </location>
</feature>
<evidence type="ECO:0000256" key="4">
    <source>
        <dbReference type="ARBA" id="ARBA00022989"/>
    </source>
</evidence>
<protein>
    <submittedName>
        <fullName evidence="9">Mechanosensitive ion channel-like protein</fullName>
    </submittedName>
</protein>
<comment type="similarity">
    <text evidence="2">Belongs to the MscS (TC 1.A.23) family.</text>
</comment>
<dbReference type="PANTHER" id="PTHR30566">
    <property type="entry name" value="YNAI-RELATED MECHANOSENSITIVE ION CHANNEL"/>
    <property type="match status" value="1"/>
</dbReference>
<dbReference type="SUPFAM" id="SSF82861">
    <property type="entry name" value="Mechanosensitive channel protein MscS (YggB), transmembrane region"/>
    <property type="match status" value="1"/>
</dbReference>
<sequence length="330" mass="36066">MGFLLVFLMLAVTGRAADTTQQNVLQLPDTINMIVSQGGPVAVADSASAAADTTKTTDGGLKKAVESGPPVELKEIFSFAKIFWAIVFCLVGYFIIRFLSKSIEAWSEKNAERRIKGKALLPVVKIASWIIVSYIVIRGIFNPPLGSLIAFGASIGVAIGFAAQDLLKNIFGGFVILIDRPFKVGDKIEVGSVYGEVLDMSLRSTRIQTADDSLVTLPNGELLNQPISNSNSGESNCQVVAEIYLPITIDTVKVRQIAVEAAQTSQYIYLAKPIAVLFFNDIKHDKLCYKMRLKAYVMDIRYEFAFKSEMTEIVISELLKAGILDPKISI</sequence>
<dbReference type="GO" id="GO:0008381">
    <property type="term" value="F:mechanosensitive monoatomic ion channel activity"/>
    <property type="evidence" value="ECO:0007669"/>
    <property type="project" value="UniProtKB-ARBA"/>
</dbReference>
<evidence type="ECO:0000256" key="3">
    <source>
        <dbReference type="ARBA" id="ARBA00022692"/>
    </source>
</evidence>
<evidence type="ECO:0000256" key="5">
    <source>
        <dbReference type="ARBA" id="ARBA00023136"/>
    </source>
</evidence>
<evidence type="ECO:0000313" key="9">
    <source>
        <dbReference type="EMBL" id="RKD91498.1"/>
    </source>
</evidence>
<keyword evidence="3 6" id="KW-0812">Transmembrane</keyword>
<dbReference type="InterPro" id="IPR006685">
    <property type="entry name" value="MscS_channel_2nd"/>
</dbReference>
<dbReference type="Gene3D" id="2.30.30.60">
    <property type="match status" value="1"/>
</dbReference>
<dbReference type="GO" id="GO:0016020">
    <property type="term" value="C:membrane"/>
    <property type="evidence" value="ECO:0007669"/>
    <property type="project" value="UniProtKB-SubCell"/>
</dbReference>
<keyword evidence="10" id="KW-1185">Reference proteome</keyword>
<gene>
    <name evidence="9" type="ORF">BC643_1854</name>
</gene>
<feature type="transmembrane region" description="Helical" evidence="6">
    <location>
        <begin position="76"/>
        <end position="99"/>
    </location>
</feature>
<dbReference type="AlphaFoldDB" id="A0A419W7R5"/>
<name>A0A419W7R5_9BACT</name>
<feature type="transmembrane region" description="Helical" evidence="6">
    <location>
        <begin position="147"/>
        <end position="167"/>
    </location>
</feature>
<reference evidence="9 10" key="1">
    <citation type="submission" date="2018-09" db="EMBL/GenBank/DDBJ databases">
        <title>Genomic Encyclopedia of Archaeal and Bacterial Type Strains, Phase II (KMG-II): from individual species to whole genera.</title>
        <authorList>
            <person name="Goeker M."/>
        </authorList>
    </citation>
    <scope>NUCLEOTIDE SEQUENCE [LARGE SCALE GENOMIC DNA]</scope>
    <source>
        <strain evidence="9 10">DSM 27148</strain>
    </source>
</reference>
<feature type="transmembrane region" description="Helical" evidence="6">
    <location>
        <begin position="119"/>
        <end position="141"/>
    </location>
</feature>
<keyword evidence="5 6" id="KW-0472">Membrane</keyword>
<dbReference type="InterPro" id="IPR011014">
    <property type="entry name" value="MscS_channel_TM-2"/>
</dbReference>
<dbReference type="InterPro" id="IPR010920">
    <property type="entry name" value="LSM_dom_sf"/>
</dbReference>
<dbReference type="SUPFAM" id="SSF50182">
    <property type="entry name" value="Sm-like ribonucleoproteins"/>
    <property type="match status" value="1"/>
</dbReference>
<evidence type="ECO:0000256" key="6">
    <source>
        <dbReference type="SAM" id="Phobius"/>
    </source>
</evidence>
<evidence type="ECO:0000313" key="10">
    <source>
        <dbReference type="Proteomes" id="UP000283387"/>
    </source>
</evidence>
<dbReference type="Proteomes" id="UP000283387">
    <property type="component" value="Unassembled WGS sequence"/>
</dbReference>
<organism evidence="9 10">
    <name type="scientific">Mangrovibacterium diazotrophicum</name>
    <dbReference type="NCBI Taxonomy" id="1261403"/>
    <lineage>
        <taxon>Bacteria</taxon>
        <taxon>Pseudomonadati</taxon>
        <taxon>Bacteroidota</taxon>
        <taxon>Bacteroidia</taxon>
        <taxon>Marinilabiliales</taxon>
        <taxon>Prolixibacteraceae</taxon>
        <taxon>Mangrovibacterium</taxon>
    </lineage>
</organism>
<comment type="caution">
    <text evidence="9">The sequence shown here is derived from an EMBL/GenBank/DDBJ whole genome shotgun (WGS) entry which is preliminary data.</text>
</comment>
<feature type="signal peptide" evidence="7">
    <location>
        <begin position="1"/>
        <end position="16"/>
    </location>
</feature>
<dbReference type="Gene3D" id="1.10.287.1260">
    <property type="match status" value="1"/>
</dbReference>
<evidence type="ECO:0000256" key="7">
    <source>
        <dbReference type="SAM" id="SignalP"/>
    </source>
</evidence>
<evidence type="ECO:0000259" key="8">
    <source>
        <dbReference type="Pfam" id="PF00924"/>
    </source>
</evidence>
<dbReference type="PANTHER" id="PTHR30566:SF25">
    <property type="entry name" value="INNER MEMBRANE PROTEIN"/>
    <property type="match status" value="1"/>
</dbReference>
<keyword evidence="7" id="KW-0732">Signal</keyword>
<dbReference type="EMBL" id="RAPN01000001">
    <property type="protein sequence ID" value="RKD91498.1"/>
    <property type="molecule type" value="Genomic_DNA"/>
</dbReference>
<accession>A0A419W7R5</accession>
<keyword evidence="4 6" id="KW-1133">Transmembrane helix</keyword>